<keyword evidence="5" id="KW-0482">Metalloprotease</keyword>
<evidence type="ECO:0000256" key="1">
    <source>
        <dbReference type="ARBA" id="ARBA00006914"/>
    </source>
</evidence>
<dbReference type="GO" id="GO:0006508">
    <property type="term" value="P:proteolysis"/>
    <property type="evidence" value="ECO:0007669"/>
    <property type="project" value="UniProtKB-KW"/>
</dbReference>
<dbReference type="GO" id="GO:0008237">
    <property type="term" value="F:metallopeptidase activity"/>
    <property type="evidence" value="ECO:0007669"/>
    <property type="project" value="UniProtKB-KW"/>
</dbReference>
<dbReference type="InterPro" id="IPR003593">
    <property type="entry name" value="AAA+_ATPase"/>
</dbReference>
<evidence type="ECO:0000259" key="4">
    <source>
        <dbReference type="SMART" id="SM00382"/>
    </source>
</evidence>
<dbReference type="InterPro" id="IPR003959">
    <property type="entry name" value="ATPase_AAA_core"/>
</dbReference>
<dbReference type="AlphaFoldDB" id="A0A158F964"/>
<keyword evidence="2" id="KW-0547">Nucleotide-binding</keyword>
<dbReference type="Gene3D" id="3.40.50.300">
    <property type="entry name" value="P-loop containing nucleotide triphosphate hydrolases"/>
    <property type="match status" value="1"/>
</dbReference>
<evidence type="ECO:0000313" key="5">
    <source>
        <dbReference type="EMBL" id="SAL16223.1"/>
    </source>
</evidence>
<keyword evidence="5" id="KW-0378">Hydrolase</keyword>
<evidence type="ECO:0000256" key="2">
    <source>
        <dbReference type="ARBA" id="ARBA00022741"/>
    </source>
</evidence>
<sequence>MLPSALTLINPRIQLSMTTHTALEPVPSFSCREARFKLDDDLILPANTRLEFEESLAKIRFHRTIYLDWGFGAVDPMGRSTILNFYGPPGTGKTMAADALAGVLNLPIIEISIAELESKFMGETARNIQAAFASAYEAGALLFFDEADTLLGKRLSSVTQGIDNEVNSMRSTLLIELERFEGVVVFATNFARNYDEAFLGRITHHVSFQLPDIDGRRQLWARMLVSGIPLGEARDAIIEEATTLSDGFSGRDIRNAMRLALPKAILAAQHTRHAAQLTSTHIASAIAQILNARANVASGGHTLAASTQAATRLLGLNS</sequence>
<keyword evidence="5" id="KW-0645">Protease</keyword>
<dbReference type="Gene3D" id="1.10.8.60">
    <property type="match status" value="1"/>
</dbReference>
<dbReference type="CDD" id="cd19481">
    <property type="entry name" value="RecA-like_protease"/>
    <property type="match status" value="1"/>
</dbReference>
<proteinExistence type="inferred from homology"/>
<dbReference type="EMBL" id="FCOC02000002">
    <property type="protein sequence ID" value="SAL16223.1"/>
    <property type="molecule type" value="Genomic_DNA"/>
</dbReference>
<keyword evidence="3" id="KW-0067">ATP-binding</keyword>
<gene>
    <name evidence="5" type="ORF">AWB64_00954</name>
</gene>
<reference evidence="5 6" key="1">
    <citation type="submission" date="2016-01" db="EMBL/GenBank/DDBJ databases">
        <authorList>
            <person name="Oliw E.H."/>
        </authorList>
    </citation>
    <scope>NUCLEOTIDE SEQUENCE [LARGE SCALE GENOMIC DNA]</scope>
    <source>
        <strain evidence="5">LMG 22029</strain>
    </source>
</reference>
<evidence type="ECO:0000313" key="6">
    <source>
        <dbReference type="Proteomes" id="UP000054893"/>
    </source>
</evidence>
<dbReference type="GO" id="GO:0016887">
    <property type="term" value="F:ATP hydrolysis activity"/>
    <property type="evidence" value="ECO:0007669"/>
    <property type="project" value="InterPro"/>
</dbReference>
<protein>
    <submittedName>
        <fullName evidence="5">ATP-dependent metalloprotease</fullName>
    </submittedName>
</protein>
<dbReference type="PANTHER" id="PTHR23073">
    <property type="entry name" value="26S PROTEASOME REGULATORY SUBUNIT"/>
    <property type="match status" value="1"/>
</dbReference>
<dbReference type="GO" id="GO:0005524">
    <property type="term" value="F:ATP binding"/>
    <property type="evidence" value="ECO:0007669"/>
    <property type="project" value="UniProtKB-KW"/>
</dbReference>
<dbReference type="SMART" id="SM00382">
    <property type="entry name" value="AAA"/>
    <property type="match status" value="1"/>
</dbReference>
<dbReference type="Proteomes" id="UP000054893">
    <property type="component" value="Unassembled WGS sequence"/>
</dbReference>
<organism evidence="5 6">
    <name type="scientific">Caballeronia sordidicola</name>
    <name type="common">Burkholderia sordidicola</name>
    <dbReference type="NCBI Taxonomy" id="196367"/>
    <lineage>
        <taxon>Bacteria</taxon>
        <taxon>Pseudomonadati</taxon>
        <taxon>Pseudomonadota</taxon>
        <taxon>Betaproteobacteria</taxon>
        <taxon>Burkholderiales</taxon>
        <taxon>Burkholderiaceae</taxon>
        <taxon>Caballeronia</taxon>
    </lineage>
</organism>
<dbReference type="InterPro" id="IPR027417">
    <property type="entry name" value="P-loop_NTPase"/>
</dbReference>
<feature type="domain" description="AAA+ ATPase" evidence="4">
    <location>
        <begin position="79"/>
        <end position="212"/>
    </location>
</feature>
<accession>A0A158F964</accession>
<comment type="similarity">
    <text evidence="1">Belongs to the AAA ATPase family.</text>
</comment>
<dbReference type="SUPFAM" id="SSF52540">
    <property type="entry name" value="P-loop containing nucleoside triphosphate hydrolases"/>
    <property type="match status" value="1"/>
</dbReference>
<dbReference type="InterPro" id="IPR050221">
    <property type="entry name" value="26S_Proteasome_ATPase"/>
</dbReference>
<name>A0A158F964_CABSO</name>
<evidence type="ECO:0000256" key="3">
    <source>
        <dbReference type="ARBA" id="ARBA00022840"/>
    </source>
</evidence>
<dbReference type="Pfam" id="PF00004">
    <property type="entry name" value="AAA"/>
    <property type="match status" value="1"/>
</dbReference>